<proteinExistence type="predicted"/>
<protein>
    <submittedName>
        <fullName evidence="1">Uncharacterized protein</fullName>
    </submittedName>
</protein>
<dbReference type="Proteomes" id="UP001230649">
    <property type="component" value="Unassembled WGS sequence"/>
</dbReference>
<comment type="caution">
    <text evidence="1">The sequence shown here is derived from an EMBL/GenBank/DDBJ whole genome shotgun (WGS) entry which is preliminary data.</text>
</comment>
<dbReference type="EMBL" id="JASBWS010000016">
    <property type="protein sequence ID" value="KAJ9112115.1"/>
    <property type="molecule type" value="Genomic_DNA"/>
</dbReference>
<accession>A0ACC2WLA6</accession>
<evidence type="ECO:0000313" key="2">
    <source>
        <dbReference type="Proteomes" id="UP001230649"/>
    </source>
</evidence>
<name>A0ACC2WLA6_9TREE</name>
<evidence type="ECO:0000313" key="1">
    <source>
        <dbReference type="EMBL" id="KAJ9112115.1"/>
    </source>
</evidence>
<keyword evidence="2" id="KW-1185">Reference proteome</keyword>
<gene>
    <name evidence="1" type="ORF">QFC20_002295</name>
</gene>
<organism evidence="1 2">
    <name type="scientific">Naganishia adeliensis</name>
    <dbReference type="NCBI Taxonomy" id="92952"/>
    <lineage>
        <taxon>Eukaryota</taxon>
        <taxon>Fungi</taxon>
        <taxon>Dikarya</taxon>
        <taxon>Basidiomycota</taxon>
        <taxon>Agaricomycotina</taxon>
        <taxon>Tremellomycetes</taxon>
        <taxon>Filobasidiales</taxon>
        <taxon>Filobasidiaceae</taxon>
        <taxon>Naganishia</taxon>
    </lineage>
</organism>
<reference evidence="1" key="1">
    <citation type="submission" date="2023-04" db="EMBL/GenBank/DDBJ databases">
        <title>Draft Genome sequencing of Naganishia species isolated from polar environments using Oxford Nanopore Technology.</title>
        <authorList>
            <person name="Leo P."/>
            <person name="Venkateswaran K."/>
        </authorList>
    </citation>
    <scope>NUCLEOTIDE SEQUENCE</scope>
    <source>
        <strain evidence="1">MNA-CCFEE 5262</strain>
    </source>
</reference>
<sequence>MSTVQCSSAHPSNSNVNGTRNGETSVSFVEGTPSSRSSGTASAAKRDRKRSSPGSPRQEAGGRAGLAPAPVLHPASRTAGFIEEKQTDADATRNTDRYILRHYIAFQPPASHSHTDFTSQQHQQPEDWQERINESVQREAEYLLDEGSQLVKGEVRDAITRASGGGRLLLHADGIREGEDEVQWRNVVVPCLTMDDIQLSGKSWTYQPPPPSRSAALDPAFAALRGTITGIPLADLPEWTRFVDVEEAFSPVRRLQGPVPLPPHETTNGEEGQGLVDKMAGGGLGSPFDSQQERAKRGKRKADDLTRDDPPLPPRLSKDRPAPPPRPPLLEYVPVNDLPEWEWWFDPAPLAPESEPAAGQESQSQSQSIRESLRRSYNDDDDDDDGRVSRRAEKQIGFGEMHSSTTNMSTTTRTTTKATNVEAKDYSHTKTRKTVMQMASYVTDPSMAATSTPTSDGGETSTVGVVRGTAYEADGRIFRRMPVVLPNLDHEKMKVAAHEKRETGVGSGPGKTKGAVLKGKKGGKAQLQVEGAANKRVMQLQGGQQQVRPIKSFLPMPLHGAPEQPEGLQSATQAVEATATGNDSIMDIDDISMAESTHNGHHSTVVNAQEEPCGFVAPPTILVEGEPAVLPSPGPVAGPSRSAVSTPVVVSKEEMRRRRILGDPARYARHYEIIEEPHFLRILDDPATHVHIPPELQSIVPIPPLPTQDHPFHPSVEYYIARRPYARVKWLIPVHGPVIVPGLSEGREWEDFWPSDGHLALSNDEYREVRRRYRQIAPPVAASSTPAERNRPRPLILTEQLLREIWNKLVRLRKLGRFGDIALALSSSQPDPFRPTEGNHAPILERHQCIPPFPAEESAHGNDARPVKPEVGDHIKLFCDLRYAMAIRFVLKGIELGDNGDSASRSTLGGRIDSAIQDAPQVQTGRTRLAPTLSSATTRSSKSTSRSLVPFRGVKLCLVGDKGEVLTVV</sequence>